<feature type="region of interest" description="Disordered" evidence="1">
    <location>
        <begin position="1"/>
        <end position="23"/>
    </location>
</feature>
<keyword evidence="2" id="KW-0812">Transmembrane</keyword>
<keyword evidence="2" id="KW-0472">Membrane</keyword>
<evidence type="ECO:0000256" key="1">
    <source>
        <dbReference type="SAM" id="MobiDB-lite"/>
    </source>
</evidence>
<evidence type="ECO:0008006" key="5">
    <source>
        <dbReference type="Google" id="ProtNLM"/>
    </source>
</evidence>
<proteinExistence type="predicted"/>
<dbReference type="AlphaFoldDB" id="A0ABD5JL86"/>
<dbReference type="Proteomes" id="UP001354649">
    <property type="component" value="Unassembled WGS sequence"/>
</dbReference>
<organism evidence="3 4">
    <name type="scientific">Streptomyces antimycoticus</name>
    <dbReference type="NCBI Taxonomy" id="68175"/>
    <lineage>
        <taxon>Bacteria</taxon>
        <taxon>Bacillati</taxon>
        <taxon>Actinomycetota</taxon>
        <taxon>Actinomycetes</taxon>
        <taxon>Kitasatosporales</taxon>
        <taxon>Streptomycetaceae</taxon>
        <taxon>Streptomyces</taxon>
        <taxon>Streptomyces violaceusniger group</taxon>
    </lineage>
</organism>
<evidence type="ECO:0000313" key="4">
    <source>
        <dbReference type="Proteomes" id="UP001354649"/>
    </source>
</evidence>
<keyword evidence="2" id="KW-1133">Transmembrane helix</keyword>
<name>A0ABD5JL86_9ACTN</name>
<protein>
    <recommendedName>
        <fullName evidence="5">Integral membrane protein</fullName>
    </recommendedName>
</protein>
<feature type="transmembrane region" description="Helical" evidence="2">
    <location>
        <begin position="84"/>
        <end position="103"/>
    </location>
</feature>
<evidence type="ECO:0000256" key="2">
    <source>
        <dbReference type="SAM" id="Phobius"/>
    </source>
</evidence>
<feature type="transmembrane region" description="Helical" evidence="2">
    <location>
        <begin position="115"/>
        <end position="131"/>
    </location>
</feature>
<feature type="compositionally biased region" description="Polar residues" evidence="1">
    <location>
        <begin position="1"/>
        <end position="11"/>
    </location>
</feature>
<sequence length="167" mass="16830">MSSQQQPGWNNAGQGGSAGYGPAPYGAQQPYQPYPAGAAGPGGHDLQPAAMPGTVRAAQVLFFVMGGLGLLALVLAIVAGKAEAAGSITVTSLPAFVGLVSALRFPKRKPSSRGTAIIIASLMIVVGFGTAGQGQPAGLILCAVGVTIIILLSQRQSGHWFGRPVRP</sequence>
<accession>A0ABD5JL86</accession>
<gene>
    <name evidence="3" type="ORF">V2K49_40305</name>
</gene>
<comment type="caution">
    <text evidence="3">The sequence shown here is derived from an EMBL/GenBank/DDBJ whole genome shotgun (WGS) entry which is preliminary data.</text>
</comment>
<reference evidence="3 4" key="1">
    <citation type="submission" date="2023-11" db="EMBL/GenBank/DDBJ databases">
        <title>30 novel species of actinomycetes from the DSMZ collection.</title>
        <authorList>
            <person name="Nouioui I."/>
        </authorList>
    </citation>
    <scope>NUCLEOTIDE SEQUENCE [LARGE SCALE GENOMIC DNA]</scope>
    <source>
        <strain evidence="3 4">DSM 41602</strain>
    </source>
</reference>
<feature type="transmembrane region" description="Helical" evidence="2">
    <location>
        <begin position="60"/>
        <end position="78"/>
    </location>
</feature>
<feature type="transmembrane region" description="Helical" evidence="2">
    <location>
        <begin position="137"/>
        <end position="153"/>
    </location>
</feature>
<evidence type="ECO:0000313" key="3">
    <source>
        <dbReference type="EMBL" id="MEE4589200.1"/>
    </source>
</evidence>
<dbReference type="EMBL" id="JAZBJQ010000043">
    <property type="protein sequence ID" value="MEE4589200.1"/>
    <property type="molecule type" value="Genomic_DNA"/>
</dbReference>